<keyword evidence="2" id="KW-0812">Transmembrane</keyword>
<organism evidence="3 4">
    <name type="scientific">Rhodococcus koreensis</name>
    <dbReference type="NCBI Taxonomy" id="99653"/>
    <lineage>
        <taxon>Bacteria</taxon>
        <taxon>Bacillati</taxon>
        <taxon>Actinomycetota</taxon>
        <taxon>Actinomycetes</taxon>
        <taxon>Mycobacteriales</taxon>
        <taxon>Nocardiaceae</taxon>
        <taxon>Rhodococcus</taxon>
    </lineage>
</organism>
<feature type="compositionally biased region" description="Low complexity" evidence="1">
    <location>
        <begin position="192"/>
        <end position="228"/>
    </location>
</feature>
<evidence type="ECO:0000256" key="2">
    <source>
        <dbReference type="SAM" id="Phobius"/>
    </source>
</evidence>
<evidence type="ECO:0008006" key="5">
    <source>
        <dbReference type="Google" id="ProtNLM"/>
    </source>
</evidence>
<evidence type="ECO:0000313" key="3">
    <source>
        <dbReference type="EMBL" id="SEC24158.1"/>
    </source>
</evidence>
<evidence type="ECO:0000313" key="4">
    <source>
        <dbReference type="Proteomes" id="UP000183561"/>
    </source>
</evidence>
<accession>A0A1H4QX83</accession>
<feature type="compositionally biased region" description="Polar residues" evidence="1">
    <location>
        <begin position="37"/>
        <end position="53"/>
    </location>
</feature>
<evidence type="ECO:0000256" key="1">
    <source>
        <dbReference type="SAM" id="MobiDB-lite"/>
    </source>
</evidence>
<protein>
    <recommendedName>
        <fullName evidence="5">DUF5666 domain-containing protein</fullName>
    </recommendedName>
</protein>
<reference evidence="4" key="1">
    <citation type="submission" date="2016-10" db="EMBL/GenBank/DDBJ databases">
        <authorList>
            <person name="Varghese N."/>
            <person name="Submissions S."/>
        </authorList>
    </citation>
    <scope>NUCLEOTIDE SEQUENCE [LARGE SCALE GENOMIC DNA]</scope>
    <source>
        <strain evidence="4">DSM 44498</strain>
    </source>
</reference>
<feature type="compositionally biased region" description="Polar residues" evidence="1">
    <location>
        <begin position="70"/>
        <end position="91"/>
    </location>
</feature>
<keyword evidence="2" id="KW-1133">Transmembrane helix</keyword>
<feature type="transmembrane region" description="Helical" evidence="2">
    <location>
        <begin position="167"/>
        <end position="188"/>
    </location>
</feature>
<dbReference type="OrthoDB" id="4567503at2"/>
<dbReference type="EMBL" id="FNSV01000005">
    <property type="protein sequence ID" value="SEC24158.1"/>
    <property type="molecule type" value="Genomic_DNA"/>
</dbReference>
<name>A0A1H4QX83_9NOCA</name>
<dbReference type="Proteomes" id="UP000183561">
    <property type="component" value="Unassembled WGS sequence"/>
</dbReference>
<feature type="compositionally biased region" description="Low complexity" evidence="1">
    <location>
        <begin position="109"/>
        <end position="135"/>
    </location>
</feature>
<sequence length="323" mass="33827">MMNPDDPRTPQERAYDGTESWTTDDSASRARDEDPTQAWSRQDQPTEHLGSSDQGHRTEYPGSAGGPTEQFYTSDPTAAYGQNQPNPTQAYPTYDPRFDQQAPPPNATQAYPPYEAQQYQGGYPAGQYPNAQYPGPQYPPGQYPGSQYQAPVAEATEEKKPRRIGTWIAAAAAALLLIAVIGFGVALFTTAPNNSSSTTAAGPTTSRPPATTAPPKTTAPPSTTTESPLDQLPGGIGEAIGAAGAAFGTISTNDGSTLILDALGGSKLTVQTNAQTNVIALDGTTVADLKPGFTVMVQGTKVENGTMMAETIISTELPKLGGN</sequence>
<keyword evidence="2" id="KW-0472">Membrane</keyword>
<feature type="region of interest" description="Disordered" evidence="1">
    <location>
        <begin position="1"/>
        <end position="157"/>
    </location>
</feature>
<keyword evidence="4" id="KW-1185">Reference proteome</keyword>
<dbReference type="RefSeq" id="WP_072937387.1">
    <property type="nucleotide sequence ID" value="NZ_FNSV01000005.1"/>
</dbReference>
<feature type="region of interest" description="Disordered" evidence="1">
    <location>
        <begin position="192"/>
        <end position="235"/>
    </location>
</feature>
<gene>
    <name evidence="3" type="ORF">SAMN04490239_3386</name>
</gene>
<proteinExistence type="predicted"/>
<feature type="compositionally biased region" description="Basic and acidic residues" evidence="1">
    <location>
        <begin position="1"/>
        <end position="16"/>
    </location>
</feature>
<dbReference type="AlphaFoldDB" id="A0A1H4QX83"/>